<comment type="caution">
    <text evidence="2">The sequence shown here is derived from an EMBL/GenBank/DDBJ whole genome shotgun (WGS) entry which is preliminary data.</text>
</comment>
<sequence length="134" mass="14915">MRTGTVRKDLASAPRPRRRPTRIHPHGIRHLRSLDPVDKRTAIICDSYFPHLATERRRPVTEWFQANSVEIACTPTKNSQRATASGARAPPWALARPVPRRAGAVAVVLTCLGWLVEGQSRLAIHTSRTGEVRA</sequence>
<reference evidence="3 5" key="2">
    <citation type="submission" date="2020-07" db="EMBL/GenBank/DDBJ databases">
        <title>Sequencing the genomes of 1000 actinobacteria strains.</title>
        <authorList>
            <person name="Klenk H.-P."/>
        </authorList>
    </citation>
    <scope>NUCLEOTIDE SEQUENCE [LARGE SCALE GENOMIC DNA]</scope>
    <source>
        <strain evidence="3 5">DSM 41455</strain>
    </source>
</reference>
<dbReference type="EMBL" id="JACCCF010000001">
    <property type="protein sequence ID" value="NYE44514.1"/>
    <property type="molecule type" value="Genomic_DNA"/>
</dbReference>
<dbReference type="Proteomes" id="UP000498980">
    <property type="component" value="Unassembled WGS sequence"/>
</dbReference>
<keyword evidence="4" id="KW-1185">Reference proteome</keyword>
<protein>
    <submittedName>
        <fullName evidence="2">Uncharacterized protein</fullName>
    </submittedName>
</protein>
<evidence type="ECO:0000313" key="4">
    <source>
        <dbReference type="Proteomes" id="UP000498980"/>
    </source>
</evidence>
<dbReference type="EMBL" id="BLWC01000001">
    <property type="protein sequence ID" value="GFN01048.1"/>
    <property type="molecule type" value="Genomic_DNA"/>
</dbReference>
<evidence type="ECO:0000313" key="2">
    <source>
        <dbReference type="EMBL" id="GFN01048.1"/>
    </source>
</evidence>
<evidence type="ECO:0000313" key="3">
    <source>
        <dbReference type="EMBL" id="NYE44514.1"/>
    </source>
</evidence>
<dbReference type="AlphaFoldDB" id="A0A7J0CFN0"/>
<feature type="region of interest" description="Disordered" evidence="1">
    <location>
        <begin position="1"/>
        <end position="23"/>
    </location>
</feature>
<feature type="compositionally biased region" description="Basic and acidic residues" evidence="1">
    <location>
        <begin position="1"/>
        <end position="10"/>
    </location>
</feature>
<evidence type="ECO:0000313" key="5">
    <source>
        <dbReference type="Proteomes" id="UP000530403"/>
    </source>
</evidence>
<proteinExistence type="predicted"/>
<reference evidence="2 4" key="1">
    <citation type="submission" date="2020-05" db="EMBL/GenBank/DDBJ databases">
        <title>Whole genome shotgun sequence of Streptomyces fulvorobeus NBRC 15897.</title>
        <authorList>
            <person name="Komaki H."/>
            <person name="Tamura T."/>
        </authorList>
    </citation>
    <scope>NUCLEOTIDE SEQUENCE [LARGE SCALE GENOMIC DNA]</scope>
    <source>
        <strain evidence="2 4">NBRC 15897</strain>
    </source>
</reference>
<name>A0A7J0CFN0_9ACTN</name>
<evidence type="ECO:0000256" key="1">
    <source>
        <dbReference type="SAM" id="MobiDB-lite"/>
    </source>
</evidence>
<accession>A0A7J0CFN0</accession>
<gene>
    <name evidence="3" type="ORF">HEB29_005525</name>
    <name evidence="2" type="ORF">Sfulv_58580</name>
</gene>
<organism evidence="2 4">
    <name type="scientific">Streptomyces fulvorobeus</name>
    <dbReference type="NCBI Taxonomy" id="284028"/>
    <lineage>
        <taxon>Bacteria</taxon>
        <taxon>Bacillati</taxon>
        <taxon>Actinomycetota</taxon>
        <taxon>Actinomycetes</taxon>
        <taxon>Kitasatosporales</taxon>
        <taxon>Streptomycetaceae</taxon>
        <taxon>Streptomyces</taxon>
    </lineage>
</organism>
<dbReference type="Proteomes" id="UP000530403">
    <property type="component" value="Unassembled WGS sequence"/>
</dbReference>